<dbReference type="SUPFAM" id="SSF52833">
    <property type="entry name" value="Thioredoxin-like"/>
    <property type="match status" value="2"/>
</dbReference>
<dbReference type="CDD" id="cd03006">
    <property type="entry name" value="PDI_a_EFP1_N"/>
    <property type="match status" value="1"/>
</dbReference>
<feature type="domain" description="Thioredoxin" evidence="3">
    <location>
        <begin position="109"/>
        <end position="194"/>
    </location>
</feature>
<proteinExistence type="predicted"/>
<dbReference type="PANTHER" id="PTHR46497">
    <property type="entry name" value="THIOREDOXIN DOMAIN-CONTAINING PROTEIN 11"/>
    <property type="match status" value="1"/>
</dbReference>
<name>A0A2A3E9G0_APICC</name>
<feature type="domain" description="Thioredoxin" evidence="3">
    <location>
        <begin position="665"/>
        <end position="748"/>
    </location>
</feature>
<keyword evidence="2" id="KW-1133">Transmembrane helix</keyword>
<reference evidence="4 5" key="1">
    <citation type="submission" date="2014-07" db="EMBL/GenBank/DDBJ databases">
        <title>Genomic and transcriptomic analysis on Apis cerana provide comprehensive insights into honey bee biology.</title>
        <authorList>
            <person name="Diao Q."/>
            <person name="Sun L."/>
            <person name="Zheng H."/>
            <person name="Zheng H."/>
            <person name="Xu S."/>
            <person name="Wang S."/>
            <person name="Zeng Z."/>
            <person name="Hu F."/>
            <person name="Su S."/>
            <person name="Wu J."/>
        </authorList>
    </citation>
    <scope>NUCLEOTIDE SEQUENCE [LARGE SCALE GENOMIC DNA]</scope>
    <source>
        <tissue evidence="4">Pupae without intestine</tissue>
    </source>
</reference>
<dbReference type="Gene3D" id="3.40.30.10">
    <property type="entry name" value="Glutaredoxin"/>
    <property type="match status" value="3"/>
</dbReference>
<feature type="transmembrane region" description="Helical" evidence="2">
    <location>
        <begin position="53"/>
        <end position="70"/>
    </location>
</feature>
<feature type="region of interest" description="Disordered" evidence="1">
    <location>
        <begin position="1"/>
        <end position="28"/>
    </location>
</feature>
<evidence type="ECO:0000256" key="2">
    <source>
        <dbReference type="SAM" id="Phobius"/>
    </source>
</evidence>
<dbReference type="CDD" id="cd02995">
    <property type="entry name" value="PDI_a_PDI_a'_C"/>
    <property type="match status" value="1"/>
</dbReference>
<dbReference type="InterPro" id="IPR036249">
    <property type="entry name" value="Thioredoxin-like_sf"/>
</dbReference>
<dbReference type="InterPro" id="IPR013766">
    <property type="entry name" value="Thioredoxin_domain"/>
</dbReference>
<dbReference type="STRING" id="94128.A0A2A3E9G0"/>
<dbReference type="Pfam" id="PF00085">
    <property type="entry name" value="Thioredoxin"/>
    <property type="match status" value="2"/>
</dbReference>
<dbReference type="CDD" id="cd02981">
    <property type="entry name" value="PDI_b_family"/>
    <property type="match status" value="1"/>
</dbReference>
<protein>
    <submittedName>
        <fullName evidence="4">Thioredoxin domain-containing protein</fullName>
    </submittedName>
</protein>
<evidence type="ECO:0000256" key="1">
    <source>
        <dbReference type="SAM" id="MobiDB-lite"/>
    </source>
</evidence>
<evidence type="ECO:0000313" key="4">
    <source>
        <dbReference type="EMBL" id="PBC28367.1"/>
    </source>
</evidence>
<dbReference type="Proteomes" id="UP000242457">
    <property type="component" value="Unassembled WGS sequence"/>
</dbReference>
<keyword evidence="2" id="KW-0812">Transmembrane</keyword>
<gene>
    <name evidence="4" type="ORF">APICC_10043</name>
</gene>
<dbReference type="EMBL" id="KZ288313">
    <property type="protein sequence ID" value="PBC28367.1"/>
    <property type="molecule type" value="Genomic_DNA"/>
</dbReference>
<organism evidence="4 5">
    <name type="scientific">Apis cerana cerana</name>
    <name type="common">Oriental honeybee</name>
    <dbReference type="NCBI Taxonomy" id="94128"/>
    <lineage>
        <taxon>Eukaryota</taxon>
        <taxon>Metazoa</taxon>
        <taxon>Ecdysozoa</taxon>
        <taxon>Arthropoda</taxon>
        <taxon>Hexapoda</taxon>
        <taxon>Insecta</taxon>
        <taxon>Pterygota</taxon>
        <taxon>Neoptera</taxon>
        <taxon>Endopterygota</taxon>
        <taxon>Hymenoptera</taxon>
        <taxon>Apocrita</taxon>
        <taxon>Aculeata</taxon>
        <taxon>Apoidea</taxon>
        <taxon>Anthophila</taxon>
        <taxon>Apidae</taxon>
        <taxon>Apis</taxon>
    </lineage>
</organism>
<sequence>MLKEELESNTRNGDNSHTTTPDSGSNDVAKESYQKIAIEERLASKMFSYARKIIRFFLAIIFTTLAALHSSSPKVSKPPLAKPFFNQSSVVLDFYKGHLGAMIERVTEADFSFVMYYAPWDAESQTIRQEFEMVAQYYHSQIFFAAINCWHPSSECRAQYNKIQSYPVLMLYPSRDSGIEYRGIRTWPYMIKFLNTIMNPIIRVTDKEQLMNLRVNYDAVVVGYFNFTRLDKTPGYKEFYKAALRTLEEDPNRELVFAIVTNALSSEIDYNIYKFPSANLFMWSDSLRYPEDSEWTSENILNWISSSIHQPVLWLQPPGVKALTLAPYLREGPVLFLFTPRNPLHPENYNYNLIREIGLQYYNCADNILAKEIIERLSFKRRVAIAKHLERNKQCAKYLKEMKNQTNESTNNISIQKWINDSCCVNVIMNKCFLCKKKILDNAEMETSICKLTSKKLNHVCKSSDIFKFLVMQNLQQKREICCNQNHITVKYEERFKTKSQKYKISAFITKEEDVQSADAIKEAHLKFNCKKWITGNKYHQPIFPRDKLEHPNINLTKSVCKTNKTLTLIAIDSLHYYYFAEALGIDLLKKKDKTAIVILDVAHESQYVMQEDFSRYTLIQFINNYTQAFLQRTLRSNNSRRFVQKFKSKINCKTKDVQNVCIPELTTETFLNTILDSTKDVVVMYHSPYCAFCSAIFYVYLTVAHYLHKMDHLLFVRVDGDNNDLPWEYNMNRFPSILFFPAKRKEDSTVYPFSLPITIPNLINFILANLDGDSHIEALINICQSGAAGVIPDACIARTRWLCLDIIQQLLRDYRKLIRHISLLGRISARNKKKIILLKLAHIKDIHLILGSTIDLKEEQHKVKLIRKKYRKYYKNIRSFELDSKINSNNSQVENLFQEQNVFEKNIKNEL</sequence>
<evidence type="ECO:0000313" key="5">
    <source>
        <dbReference type="Proteomes" id="UP000242457"/>
    </source>
</evidence>
<dbReference type="OrthoDB" id="1910803at2759"/>
<evidence type="ECO:0000259" key="3">
    <source>
        <dbReference type="Pfam" id="PF00085"/>
    </source>
</evidence>
<dbReference type="InterPro" id="IPR052792">
    <property type="entry name" value="Thioredoxin_dom-contain_11"/>
</dbReference>
<dbReference type="AlphaFoldDB" id="A0A2A3E9G0"/>
<feature type="compositionally biased region" description="Polar residues" evidence="1">
    <location>
        <begin position="9"/>
        <end position="26"/>
    </location>
</feature>
<keyword evidence="5" id="KW-1185">Reference proteome</keyword>
<keyword evidence="2" id="KW-0472">Membrane</keyword>
<dbReference type="PANTHER" id="PTHR46497:SF1">
    <property type="entry name" value="THIOREDOXIN DOMAIN-CONTAINING PROTEIN 11"/>
    <property type="match status" value="1"/>
</dbReference>
<accession>A0A2A3E9G0</accession>